<name>A0A9P1NRD3_9PROT</name>
<proteinExistence type="predicted"/>
<gene>
    <name evidence="2" type="ORF">AZOBR_p340180</name>
</gene>
<keyword evidence="3" id="KW-1185">Reference proteome</keyword>
<evidence type="ECO:0000313" key="3">
    <source>
        <dbReference type="Proteomes" id="UP000007319"/>
    </source>
</evidence>
<dbReference type="AlphaFoldDB" id="A0A9P1NRD3"/>
<dbReference type="Proteomes" id="UP000007319">
    <property type="component" value="Plasmid AZOBR_p3"/>
</dbReference>
<protein>
    <submittedName>
        <fullName evidence="2">Phage-related protein</fullName>
    </submittedName>
</protein>
<organism evidence="2 3">
    <name type="scientific">Azospirillum baldaniorum</name>
    <dbReference type="NCBI Taxonomy" id="1064539"/>
    <lineage>
        <taxon>Bacteria</taxon>
        <taxon>Pseudomonadati</taxon>
        <taxon>Pseudomonadota</taxon>
        <taxon>Alphaproteobacteria</taxon>
        <taxon>Rhodospirillales</taxon>
        <taxon>Azospirillaceae</taxon>
        <taxon>Azospirillum</taxon>
    </lineage>
</organism>
<accession>A0A9P1NRD3</accession>
<feature type="compositionally biased region" description="Basic and acidic residues" evidence="1">
    <location>
        <begin position="210"/>
        <end position="363"/>
    </location>
</feature>
<reference evidence="2 3" key="1">
    <citation type="journal article" date="2011" name="PLoS Genet.">
        <title>Azospirillum genomes reveal transition of bacteria from aquatic to terrestrial environments.</title>
        <authorList>
            <person name="Wisniewski-Dye F."/>
            <person name="Borziak K."/>
            <person name="Khalsa-Moyers G."/>
            <person name="Alexandre G."/>
            <person name="Sukharnikov L.O."/>
            <person name="Wuichet K."/>
            <person name="Hurst G.B."/>
            <person name="McDonald W.H."/>
            <person name="Robertson J.S."/>
            <person name="Barbe V."/>
            <person name="Calteau A."/>
            <person name="Rouy Z."/>
            <person name="Mangenot S."/>
            <person name="Prigent-Combaret C."/>
            <person name="Normand P."/>
            <person name="Boyer M."/>
            <person name="Siguier P."/>
            <person name="Dessaux Y."/>
            <person name="Elmerich C."/>
            <person name="Condemine G."/>
            <person name="Krishnen G."/>
            <person name="Kennedy I."/>
            <person name="Paterson A.H."/>
            <person name="Gonzalez V."/>
            <person name="Mavingui P."/>
            <person name="Zhulin I.B."/>
        </authorList>
    </citation>
    <scope>NUCLEOTIDE SEQUENCE [LARGE SCALE GENOMIC DNA]</scope>
    <source>
        <strain evidence="2 3">Sp245</strain>
    </source>
</reference>
<dbReference type="EMBL" id="HE577330">
    <property type="protein sequence ID" value="CCD02942.1"/>
    <property type="molecule type" value="Genomic_DNA"/>
</dbReference>
<keyword evidence="2" id="KW-0614">Plasmid</keyword>
<sequence length="404" mass="45329">MSETLEAAKTEIAVVNVTALVPTKVFAPGGVDEILTKLEAEARATAATLDVSAPKGRKEIASLAYKVARSKTALDDMGKDLVADIKAKAALIDADRRVVRDRLDKLRDDVRRPLDEFEAAEEKRVEQHEAGIAAFSIAAPGTTEEIAKTLAMVEATPTDGFQEFAKRAAEAKEAAVIRLRSALLESQQRDAERAELERLRQEAAERAAREEAERIEREKQEAADRAAEQARRDAEEKARQEREEAERAATAERERIEREAQAERERAAAEQARVEREKAEAEERAAQAERDRLDAERRAKEAEERAERDRIEAERRAEEDRKAAEERARQREEEAARRERQRVEDERKAEEEAQRRREEDRAHRGSINRAAMNALVAAGLSEGAARTAVEAIAKGEVPCVRISY</sequence>
<evidence type="ECO:0000313" key="2">
    <source>
        <dbReference type="EMBL" id="CCD02942.1"/>
    </source>
</evidence>
<feature type="region of interest" description="Disordered" evidence="1">
    <location>
        <begin position="210"/>
        <end position="368"/>
    </location>
</feature>
<dbReference type="KEGG" id="abs:AZOBR_p340180"/>
<evidence type="ECO:0000256" key="1">
    <source>
        <dbReference type="SAM" id="MobiDB-lite"/>
    </source>
</evidence>
<dbReference type="RefSeq" id="WP_014199454.1">
    <property type="nucleotide sequence ID" value="NC_016595.1"/>
</dbReference>
<geneLocation type="plasmid" evidence="2 3">
    <name>AZOBR_p3</name>
</geneLocation>